<dbReference type="Pfam" id="PF04728">
    <property type="entry name" value="LPP"/>
    <property type="match status" value="1"/>
</dbReference>
<evidence type="ECO:0000256" key="9">
    <source>
        <dbReference type="PIRSR" id="PIRSR002855-2"/>
    </source>
</evidence>
<evidence type="ECO:0000256" key="6">
    <source>
        <dbReference type="ARBA" id="ARBA00023288"/>
    </source>
</evidence>
<feature type="lipid moiety-binding region" description="S-diacylglycerol cysteine" evidence="7 9">
    <location>
        <position position="20"/>
    </location>
</feature>
<dbReference type="AlphaFoldDB" id="A0A0C1VJD1"/>
<proteinExistence type="inferred from homology"/>
<organism evidence="11 12">
    <name type="scientific">Candidatus Riesia pediculischaeffi PTSU</name>
    <dbReference type="NCBI Taxonomy" id="1401651"/>
    <lineage>
        <taxon>Bacteria</taxon>
        <taxon>Pseudomonadati</taxon>
        <taxon>Pseudomonadota</taxon>
        <taxon>Gammaproteobacteria</taxon>
        <taxon>Enterobacterales</taxon>
        <taxon>Enterobacteriaceae</taxon>
        <taxon>Candidatus Riesia</taxon>
    </lineage>
</organism>
<feature type="lipid moiety-binding region" description="N-palmitoyl cysteine" evidence="7 9">
    <location>
        <position position="20"/>
    </location>
</feature>
<evidence type="ECO:0000313" key="12">
    <source>
        <dbReference type="Proteomes" id="UP000054529"/>
    </source>
</evidence>
<dbReference type="EMBL" id="AWXV01000004">
    <property type="protein sequence ID" value="KIE63950.1"/>
    <property type="molecule type" value="Genomic_DNA"/>
</dbReference>
<dbReference type="PIRSF" id="PIRSF002855">
    <property type="entry name" value="Murein-lipoprotein"/>
    <property type="match status" value="1"/>
</dbReference>
<sequence>MKNKFIPYIIAMTFLTLSGCTTNQNKKINSELHSLKDKVENISEETQSLQSDLQNTKEEAIRANQRLDNQVHGYKK</sequence>
<evidence type="ECO:0000256" key="8">
    <source>
        <dbReference type="PIRSR" id="PIRSR002855-1"/>
    </source>
</evidence>
<dbReference type="OrthoDB" id="6567756at2"/>
<feature type="repeat" evidence="7">
    <location>
        <begin position="36"/>
        <end position="46"/>
    </location>
</feature>
<keyword evidence="5 7" id="KW-0998">Cell outer membrane</keyword>
<evidence type="ECO:0000256" key="4">
    <source>
        <dbReference type="ARBA" id="ARBA00023139"/>
    </source>
</evidence>
<dbReference type="RefSeq" id="WP_042524703.1">
    <property type="nucleotide sequence ID" value="NZ_AWXV01000004.1"/>
</dbReference>
<comment type="function">
    <text evidence="7">A highly abundant outer membrane lipoprotein that controls the distance between the inner and outer membranes. The only protein known to be covalently linked to the peptidoglycan network (PGN). Also non-covalently binds the PGN. The link between the cell outer membrane and PGN contributes to maintenance of the structural and functional integrity of the cell envelope, and maintains the correct distance between the PGN and the outer membrane.</text>
</comment>
<evidence type="ECO:0000256" key="1">
    <source>
        <dbReference type="ARBA" id="ARBA00022729"/>
    </source>
</evidence>
<comment type="subcellular location">
    <subcellularLocation>
        <location evidence="7">Cell outer membrane</location>
        <topology evidence="7">Lipid-anchor</topology>
        <orientation evidence="7">Periplasmic side</orientation>
    </subcellularLocation>
    <subcellularLocation>
        <location evidence="7">Secreted</location>
        <location evidence="7">Cell wall</location>
        <topology evidence="7">Peptidoglycan-anchor</topology>
    </subcellularLocation>
    <text evidence="7">Attached via its lipidated N-terminus to the inner leaflet of the outer membrane. Attached to the peptidoglycan network (PGN) via its C-terminus.</text>
</comment>
<feature type="modified residue" description="N6-murein peptidoglycan lysine" evidence="7 8">
    <location>
        <position position="76"/>
    </location>
</feature>
<keyword evidence="1" id="KW-0732">Signal</keyword>
<keyword evidence="2 7" id="KW-0572">Peptidoglycan-anchor</keyword>
<dbReference type="GO" id="GO:0030258">
    <property type="term" value="P:lipid modification"/>
    <property type="evidence" value="ECO:0007669"/>
    <property type="project" value="UniProtKB-UniRule"/>
</dbReference>
<keyword evidence="7" id="KW-0134">Cell wall</keyword>
<evidence type="ECO:0000313" key="11">
    <source>
        <dbReference type="EMBL" id="KIE63950.1"/>
    </source>
</evidence>
<keyword evidence="7" id="KW-0175">Coiled coil</keyword>
<keyword evidence="7" id="KW-0677">Repeat</keyword>
<feature type="domain" description="Lipoprotein leucine-zipper" evidence="10">
    <location>
        <begin position="27"/>
        <end position="76"/>
    </location>
</feature>
<evidence type="ECO:0000259" key="10">
    <source>
        <dbReference type="Pfam" id="PF04728"/>
    </source>
</evidence>
<keyword evidence="6 7" id="KW-0449">Lipoprotein</keyword>
<dbReference type="InterPro" id="IPR016367">
    <property type="entry name" value="MOM_Lpp"/>
</dbReference>
<evidence type="ECO:0000256" key="7">
    <source>
        <dbReference type="HAMAP-Rule" id="MF_00843"/>
    </source>
</evidence>
<dbReference type="PANTHER" id="PTHR38763">
    <property type="entry name" value="MAJOR OUTER MEMBRANE PROLIPOPROTEIN LPP"/>
    <property type="match status" value="1"/>
</dbReference>
<dbReference type="Proteomes" id="UP000054529">
    <property type="component" value="Unassembled WGS sequence"/>
</dbReference>
<comment type="similarity">
    <text evidence="7">Belongs to the Lpp family.</text>
</comment>
<dbReference type="HOGENOM" id="CLU_166934_2_1_6"/>
<keyword evidence="4 7" id="KW-0564">Palmitate</keyword>
<protein>
    <recommendedName>
        <fullName evidence="7">Major outer membrane lipoprotein Lpp</fullName>
    </recommendedName>
</protein>
<comment type="caution">
    <text evidence="11">The sequence shown here is derived from an EMBL/GenBank/DDBJ whole genome shotgun (WGS) entry which is preliminary data.</text>
</comment>
<dbReference type="InterPro" id="IPR006817">
    <property type="entry name" value="Lipoprotein_leucine-zipper_dom"/>
</dbReference>
<dbReference type="GO" id="GO:0008289">
    <property type="term" value="F:lipid binding"/>
    <property type="evidence" value="ECO:0007669"/>
    <property type="project" value="UniProtKB-UniRule"/>
</dbReference>
<evidence type="ECO:0000256" key="2">
    <source>
        <dbReference type="ARBA" id="ARBA00023088"/>
    </source>
</evidence>
<dbReference type="Gene3D" id="1.20.5.190">
    <property type="match status" value="1"/>
</dbReference>
<dbReference type="SUPFAM" id="SSF58042">
    <property type="entry name" value="Outer membrane lipoprotein"/>
    <property type="match status" value="1"/>
</dbReference>
<name>A0A0C1VJD1_9ENTR</name>
<reference evidence="11 12" key="1">
    <citation type="journal article" date="2014" name="G3 (Bethesda)">
        <title>Genome sequence of Candidatus Riesia pediculischaeffi, endosymbiont of chimpanzee lice, and genomic comparison of recently acquired endosymbionts from human and chimpanzee lice.</title>
        <authorList>
            <person name="Boyd B.M."/>
            <person name="Allen J.M."/>
            <person name="de Crecy-Lagard V."/>
            <person name="Reed D.L."/>
        </authorList>
    </citation>
    <scope>NUCLEOTIDE SEQUENCE [LARGE SCALE GENOMIC DNA]</scope>
    <source>
        <strain evidence="11 12">PTSU</strain>
    </source>
</reference>
<dbReference type="PANTHER" id="PTHR38763:SF1">
    <property type="entry name" value="MAJOR OUTER MEMBRANE LIPOPROTEIN LPP"/>
    <property type="match status" value="1"/>
</dbReference>
<dbReference type="GO" id="GO:0042834">
    <property type="term" value="F:peptidoglycan binding"/>
    <property type="evidence" value="ECO:0007669"/>
    <property type="project" value="UniProtKB-UniRule"/>
</dbReference>
<keyword evidence="3 7" id="KW-0472">Membrane</keyword>
<dbReference type="HAMAP" id="MF_00843">
    <property type="entry name" value="Lpp"/>
    <property type="match status" value="1"/>
</dbReference>
<dbReference type="PATRIC" id="fig|1401651.3.peg.383"/>
<dbReference type="PROSITE" id="PS51257">
    <property type="entry name" value="PROKAR_LIPOPROTEIN"/>
    <property type="match status" value="1"/>
</dbReference>
<feature type="coiled-coil region" evidence="7">
    <location>
        <begin position="25"/>
        <end position="70"/>
    </location>
</feature>
<accession>A0A0C1VJD1</accession>
<dbReference type="GO" id="GO:0043580">
    <property type="term" value="P:periplasmic space organization"/>
    <property type="evidence" value="ECO:0007669"/>
    <property type="project" value="UniProtKB-UniRule"/>
</dbReference>
<evidence type="ECO:0000256" key="3">
    <source>
        <dbReference type="ARBA" id="ARBA00023136"/>
    </source>
</evidence>
<gene>
    <name evidence="7" type="primary">lpp</name>
    <name evidence="11" type="ORF">P689_122119</name>
</gene>
<comment type="caution">
    <text evidence="7">Lacks conserved residue(s) required for the propagation of feature annotation.</text>
</comment>
<comment type="subunit">
    <text evidence="7">Homotrimer.</text>
</comment>
<dbReference type="GO" id="GO:0009279">
    <property type="term" value="C:cell outer membrane"/>
    <property type="evidence" value="ECO:0007669"/>
    <property type="project" value="UniProtKB-SubCell"/>
</dbReference>
<keyword evidence="7" id="KW-0964">Secreted</keyword>
<evidence type="ECO:0000256" key="5">
    <source>
        <dbReference type="ARBA" id="ARBA00023237"/>
    </source>
</evidence>